<accession>A0A8C5EGV1</accession>
<dbReference type="Proteomes" id="UP000694680">
    <property type="component" value="Chromosome 7"/>
</dbReference>
<feature type="transmembrane region" description="Helical" evidence="1">
    <location>
        <begin position="81"/>
        <end position="105"/>
    </location>
</feature>
<protein>
    <submittedName>
        <fullName evidence="2">Uncharacterized protein</fullName>
    </submittedName>
</protein>
<name>A0A8C5EGV1_GOUWI</name>
<keyword evidence="3" id="KW-1185">Reference proteome</keyword>
<keyword evidence="1" id="KW-0812">Transmembrane</keyword>
<evidence type="ECO:0000313" key="2">
    <source>
        <dbReference type="Ensembl" id="ENSGWIP00000021040.1"/>
    </source>
</evidence>
<feature type="transmembrane region" description="Helical" evidence="1">
    <location>
        <begin position="12"/>
        <end position="34"/>
    </location>
</feature>
<evidence type="ECO:0000313" key="3">
    <source>
        <dbReference type="Proteomes" id="UP000694680"/>
    </source>
</evidence>
<keyword evidence="1" id="KW-1133">Transmembrane helix</keyword>
<reference evidence="2" key="1">
    <citation type="submission" date="2020-06" db="EMBL/GenBank/DDBJ databases">
        <authorList>
            <consortium name="Wellcome Sanger Institute Data Sharing"/>
        </authorList>
    </citation>
    <scope>NUCLEOTIDE SEQUENCE [LARGE SCALE GENOMIC DNA]</scope>
</reference>
<dbReference type="Ensembl" id="ENSGWIT00000023088.1">
    <property type="protein sequence ID" value="ENSGWIP00000021040.1"/>
    <property type="gene ID" value="ENSGWIG00000011378.1"/>
</dbReference>
<dbReference type="AlphaFoldDB" id="A0A8C5EGV1"/>
<organism evidence="2 3">
    <name type="scientific">Gouania willdenowi</name>
    <name type="common">Blunt-snouted clingfish</name>
    <name type="synonym">Lepadogaster willdenowi</name>
    <dbReference type="NCBI Taxonomy" id="441366"/>
    <lineage>
        <taxon>Eukaryota</taxon>
        <taxon>Metazoa</taxon>
        <taxon>Chordata</taxon>
        <taxon>Craniata</taxon>
        <taxon>Vertebrata</taxon>
        <taxon>Euteleostomi</taxon>
        <taxon>Actinopterygii</taxon>
        <taxon>Neopterygii</taxon>
        <taxon>Teleostei</taxon>
        <taxon>Neoteleostei</taxon>
        <taxon>Acanthomorphata</taxon>
        <taxon>Ovalentaria</taxon>
        <taxon>Blenniimorphae</taxon>
        <taxon>Blenniiformes</taxon>
        <taxon>Gobiesocoidei</taxon>
        <taxon>Gobiesocidae</taxon>
        <taxon>Gobiesocinae</taxon>
        <taxon>Gouania</taxon>
    </lineage>
</organism>
<evidence type="ECO:0000256" key="1">
    <source>
        <dbReference type="SAM" id="Phobius"/>
    </source>
</evidence>
<sequence>FILSTKCAVYNILIVRQYMTVFCFVPSASVPFMYRGLLCIYSSAMLASGSLLSGGNMNFYPHDRVLESQAWKKVVYAGDMVMLFLSSFPPACVYYLLWSISYILFPTSLWSSKV</sequence>
<keyword evidence="1" id="KW-0472">Membrane</keyword>
<reference evidence="2" key="3">
    <citation type="submission" date="2025-09" db="UniProtKB">
        <authorList>
            <consortium name="Ensembl"/>
        </authorList>
    </citation>
    <scope>IDENTIFICATION</scope>
</reference>
<feature type="transmembrane region" description="Helical" evidence="1">
    <location>
        <begin position="40"/>
        <end position="60"/>
    </location>
</feature>
<proteinExistence type="predicted"/>
<reference evidence="2" key="2">
    <citation type="submission" date="2025-08" db="UniProtKB">
        <authorList>
            <consortium name="Ensembl"/>
        </authorList>
    </citation>
    <scope>IDENTIFICATION</scope>
</reference>